<dbReference type="EMBL" id="CP002209">
    <property type="protein sequence ID" value="ADN77861.1"/>
    <property type="molecule type" value="Genomic_DNA"/>
</dbReference>
<dbReference type="GeneID" id="67183869"/>
<comment type="function">
    <text evidence="3">Non-essential, abundant cell division factor that is required for proper Z-ring formation. It is recruited early to the divisome by direct interaction with FtsZ, stimulating Z-ring assembly and thereby promoting cell division earlier in the cell cycle. Its recruitment to the Z-ring requires functional FtsA or ZipA.</text>
</comment>
<dbReference type="GO" id="GO:0043093">
    <property type="term" value="P:FtsZ-dependent cytokinesis"/>
    <property type="evidence" value="ECO:0007669"/>
    <property type="project" value="UniProtKB-UniRule"/>
</dbReference>
<dbReference type="GO" id="GO:0005737">
    <property type="term" value="C:cytoplasm"/>
    <property type="evidence" value="ECO:0007669"/>
    <property type="project" value="UniProtKB-SubCell"/>
</dbReference>
<dbReference type="eggNOG" id="COG3074">
    <property type="taxonomic scope" value="Bacteria"/>
</dbReference>
<keyword evidence="3" id="KW-0963">Cytoplasm</keyword>
<gene>
    <name evidence="3" type="primary">zapB</name>
    <name evidence="5" type="ordered locus">Fbal_3665</name>
</gene>
<evidence type="ECO:0000256" key="3">
    <source>
        <dbReference type="HAMAP-Rule" id="MF_01196"/>
    </source>
</evidence>
<keyword evidence="3" id="KW-0131">Cell cycle</keyword>
<evidence type="ECO:0000256" key="2">
    <source>
        <dbReference type="ARBA" id="ARBA00023210"/>
    </source>
</evidence>
<dbReference type="GO" id="GO:0000917">
    <property type="term" value="P:division septum assembly"/>
    <property type="evidence" value="ECO:0007669"/>
    <property type="project" value="UniProtKB-KW"/>
</dbReference>
<dbReference type="STRING" id="550540.Fbal_3665"/>
<dbReference type="HOGENOM" id="CLU_171174_1_0_6"/>
<dbReference type="AlphaFoldDB" id="E1SQ90"/>
<name>E1SQ90_FERBD</name>
<comment type="similarity">
    <text evidence="3">Belongs to the ZapB family.</text>
</comment>
<reference evidence="5 6" key="1">
    <citation type="journal article" date="2010" name="Stand. Genomic Sci.">
        <title>Complete genome sequence of Ferrimonas balearica type strain (PAT).</title>
        <authorList>
            <person name="Nolan M."/>
            <person name="Sikorski J."/>
            <person name="Davenport K."/>
            <person name="Lucas S."/>
            <person name="Glavina Del Rio T."/>
            <person name="Tice H."/>
            <person name="Cheng J."/>
            <person name="Goodwin L."/>
            <person name="Pitluck S."/>
            <person name="Liolios K."/>
            <person name="Ivanova N."/>
            <person name="Mavromatis K."/>
            <person name="Ovchinnikova G."/>
            <person name="Pati A."/>
            <person name="Chen A."/>
            <person name="Palaniappan K."/>
            <person name="Land M."/>
            <person name="Hauser L."/>
            <person name="Chang Y."/>
            <person name="Jeffries C."/>
            <person name="Tapia R."/>
            <person name="Brettin T."/>
            <person name="Detter J."/>
            <person name="Han C."/>
            <person name="Yasawong M."/>
            <person name="Rohde M."/>
            <person name="Tindall B."/>
            <person name="Goker M."/>
            <person name="Woyke T."/>
            <person name="Bristow J."/>
            <person name="Eisen J."/>
            <person name="Markowitz V."/>
            <person name="Hugenholtz P."/>
            <person name="Kyrpides N."/>
            <person name="Klenk H."/>
            <person name="Lapidus A."/>
        </authorList>
    </citation>
    <scope>NUCLEOTIDE SEQUENCE [LARGE SCALE GENOMIC DNA]</scope>
    <source>
        <strain evidence="6">DSM 9799 / CCM 4581 / KCTC 23876 / PAT</strain>
    </source>
</reference>
<dbReference type="KEGG" id="fbl:Fbal_3665"/>
<keyword evidence="3" id="KW-0132">Cell division</keyword>
<keyword evidence="2 3" id="KW-0717">Septation</keyword>
<comment type="subunit">
    <text evidence="3">Homodimer. The ends of the coiled-coil dimer bind to each other, forming polymers. Interacts with FtsZ.</text>
</comment>
<sequence length="75" mass="8663">MSLELLEQLESRVQNALDTMELMQLELEEEKQRSSELASQQQQLEQENQQLRQELAAWHNKIEGLLGRLPSDSAA</sequence>
<keyword evidence="1 3" id="KW-0175">Coiled coil</keyword>
<evidence type="ECO:0000313" key="5">
    <source>
        <dbReference type="EMBL" id="ADN77861.1"/>
    </source>
</evidence>
<dbReference type="HAMAP" id="MF_01196">
    <property type="entry name" value="ZapB"/>
    <property type="match status" value="1"/>
</dbReference>
<organism evidence="5 6">
    <name type="scientific">Ferrimonas balearica (strain DSM 9799 / CCM 4581 / KCTC 23876 / PAT)</name>
    <dbReference type="NCBI Taxonomy" id="550540"/>
    <lineage>
        <taxon>Bacteria</taxon>
        <taxon>Pseudomonadati</taxon>
        <taxon>Pseudomonadota</taxon>
        <taxon>Gammaproteobacteria</taxon>
        <taxon>Alteromonadales</taxon>
        <taxon>Ferrimonadaceae</taxon>
        <taxon>Ferrimonas</taxon>
    </lineage>
</organism>
<evidence type="ECO:0000313" key="6">
    <source>
        <dbReference type="Proteomes" id="UP000006683"/>
    </source>
</evidence>
<feature type="region of interest" description="Disordered" evidence="4">
    <location>
        <begin position="27"/>
        <end position="49"/>
    </location>
</feature>
<dbReference type="Pfam" id="PF06005">
    <property type="entry name" value="ZapB"/>
    <property type="match status" value="1"/>
</dbReference>
<evidence type="ECO:0000256" key="4">
    <source>
        <dbReference type="SAM" id="MobiDB-lite"/>
    </source>
</evidence>
<proteinExistence type="inferred from homology"/>
<feature type="compositionally biased region" description="Low complexity" evidence="4">
    <location>
        <begin position="35"/>
        <end position="49"/>
    </location>
</feature>
<accession>E1SQ90</accession>
<keyword evidence="6" id="KW-1185">Reference proteome</keyword>
<dbReference type="RefSeq" id="WP_013347166.1">
    <property type="nucleotide sequence ID" value="NC_014541.1"/>
</dbReference>
<comment type="subcellular location">
    <subcellularLocation>
        <location evidence="3">Cytoplasm</location>
    </subcellularLocation>
    <text evidence="3">Localizes to the septum at mid-cell, in a FtsZ-like pattern.</text>
</comment>
<dbReference type="InterPro" id="IPR009252">
    <property type="entry name" value="Cell_div_ZapB"/>
</dbReference>
<dbReference type="Proteomes" id="UP000006683">
    <property type="component" value="Chromosome"/>
</dbReference>
<protein>
    <recommendedName>
        <fullName evidence="3">Cell division protein ZapB</fullName>
    </recommendedName>
</protein>
<evidence type="ECO:0000256" key="1">
    <source>
        <dbReference type="ARBA" id="ARBA00023054"/>
    </source>
</evidence>
<dbReference type="Gene3D" id="1.20.5.340">
    <property type="match status" value="1"/>
</dbReference>